<accession>A0A9P1L0Q0</accession>
<dbReference type="EMBL" id="CDNY01000004">
    <property type="protein sequence ID" value="CEN31400.1"/>
    <property type="molecule type" value="Genomic_DNA"/>
</dbReference>
<gene>
    <name evidence="1" type="ORF">UMC4404_32741</name>
</gene>
<sequence length="163" mass="19107">MVDKDIEYKDIVKAVVKEIRKEENEKKKKEIFHNTKVLMRNYNDLKSHMKNAIDDINGLDSTDIDLTNLNTDEIYILSIKKSKVKTVIMISNIDIALKALKKKQINNNTMEKYKALELYYLKEKTYEEVAENLKCSVISGRRWVSEMLRELSVFLFGIEALKI</sequence>
<reference evidence="2" key="1">
    <citation type="submission" date="2015-01" db="EMBL/GenBank/DDBJ databases">
        <authorList>
            <person name="Aslett A.Martin."/>
            <person name="De Silva Nishadi"/>
        </authorList>
    </citation>
    <scope>NUCLEOTIDE SEQUENCE [LARGE SCALE GENOMIC DNA]</scope>
    <source>
        <strain evidence="2">UMC4404</strain>
    </source>
</reference>
<proteinExistence type="predicted"/>
<dbReference type="AlphaFoldDB" id="A0A9P1L0Q0"/>
<name>A0A9P1L0Q0_PARSO</name>
<evidence type="ECO:0000313" key="1">
    <source>
        <dbReference type="EMBL" id="CEN31400.1"/>
    </source>
</evidence>
<organism evidence="1 2">
    <name type="scientific">Paraclostridium sordellii</name>
    <name type="common">Clostridium sordellii</name>
    <dbReference type="NCBI Taxonomy" id="1505"/>
    <lineage>
        <taxon>Bacteria</taxon>
        <taxon>Bacillati</taxon>
        <taxon>Bacillota</taxon>
        <taxon>Clostridia</taxon>
        <taxon>Peptostreptococcales</taxon>
        <taxon>Peptostreptococcaceae</taxon>
        <taxon>Paraclostridium</taxon>
    </lineage>
</organism>
<comment type="caution">
    <text evidence="1">The sequence shown here is derived from an EMBL/GenBank/DDBJ whole genome shotgun (WGS) entry which is preliminary data.</text>
</comment>
<dbReference type="RefSeq" id="WP_057558917.1">
    <property type="nucleotide sequence ID" value="NZ_CDNY01000004.1"/>
</dbReference>
<protein>
    <submittedName>
        <fullName evidence="1">Sigma-70 region 4 type 2</fullName>
    </submittedName>
</protein>
<evidence type="ECO:0000313" key="2">
    <source>
        <dbReference type="Proteomes" id="UP000049685"/>
    </source>
</evidence>
<dbReference type="Proteomes" id="UP000049685">
    <property type="component" value="Unassembled WGS sequence"/>
</dbReference>